<accession>X1EB97</accession>
<dbReference type="AlphaFoldDB" id="X1EB97"/>
<feature type="non-terminal residue" evidence="1">
    <location>
        <position position="91"/>
    </location>
</feature>
<comment type="caution">
    <text evidence="1">The sequence shown here is derived from an EMBL/GenBank/DDBJ whole genome shotgun (WGS) entry which is preliminary data.</text>
</comment>
<protein>
    <submittedName>
        <fullName evidence="1">Uncharacterized protein</fullName>
    </submittedName>
</protein>
<name>X1EB97_9ZZZZ</name>
<dbReference type="EMBL" id="BART01037190">
    <property type="protein sequence ID" value="GAH05943.1"/>
    <property type="molecule type" value="Genomic_DNA"/>
</dbReference>
<gene>
    <name evidence="1" type="ORF">S01H4_62347</name>
</gene>
<proteinExistence type="predicted"/>
<sequence length="91" mass="9936">MQARKYKSILYDSSPGSPASEEGLTYWNPDEYALNIDTGQGPVLQAGQEFWIVIYNNTGVQIDNLDVLRPVGAALVGGVIFPTFELAQSND</sequence>
<organism evidence="1">
    <name type="scientific">marine sediment metagenome</name>
    <dbReference type="NCBI Taxonomy" id="412755"/>
    <lineage>
        <taxon>unclassified sequences</taxon>
        <taxon>metagenomes</taxon>
        <taxon>ecological metagenomes</taxon>
    </lineage>
</organism>
<evidence type="ECO:0000313" key="1">
    <source>
        <dbReference type="EMBL" id="GAH05943.1"/>
    </source>
</evidence>
<reference evidence="1" key="1">
    <citation type="journal article" date="2014" name="Front. Microbiol.">
        <title>High frequency of phylogenetically diverse reductive dehalogenase-homologous genes in deep subseafloor sedimentary metagenomes.</title>
        <authorList>
            <person name="Kawai M."/>
            <person name="Futagami T."/>
            <person name="Toyoda A."/>
            <person name="Takaki Y."/>
            <person name="Nishi S."/>
            <person name="Hori S."/>
            <person name="Arai W."/>
            <person name="Tsubouchi T."/>
            <person name="Morono Y."/>
            <person name="Uchiyama I."/>
            <person name="Ito T."/>
            <person name="Fujiyama A."/>
            <person name="Inagaki F."/>
            <person name="Takami H."/>
        </authorList>
    </citation>
    <scope>NUCLEOTIDE SEQUENCE</scope>
    <source>
        <strain evidence="1">Expedition CK06-06</strain>
    </source>
</reference>